<evidence type="ECO:0000256" key="1">
    <source>
        <dbReference type="ARBA" id="ARBA00001946"/>
    </source>
</evidence>
<proteinExistence type="predicted"/>
<keyword evidence="3" id="KW-0378">Hydrolase</keyword>
<dbReference type="InterPro" id="IPR015797">
    <property type="entry name" value="NUDIX_hydrolase-like_dom_sf"/>
</dbReference>
<evidence type="ECO:0000256" key="6">
    <source>
        <dbReference type="SAM" id="MobiDB-lite"/>
    </source>
</evidence>
<dbReference type="AlphaFoldDB" id="A0A7W4UPB9"/>
<dbReference type="GO" id="GO:0046872">
    <property type="term" value="F:metal ion binding"/>
    <property type="evidence" value="ECO:0007669"/>
    <property type="project" value="UniProtKB-KW"/>
</dbReference>
<feature type="binding site" evidence="4">
    <location>
        <position position="131"/>
    </location>
    <ligand>
        <name>Mg(2+)</name>
        <dbReference type="ChEBI" id="CHEBI:18420"/>
        <label>1</label>
    </ligand>
</feature>
<feature type="domain" description="Nudix hydrolase" evidence="7">
    <location>
        <begin position="74"/>
        <end position="213"/>
    </location>
</feature>
<feature type="binding site" evidence="4">
    <location>
        <position position="116"/>
    </location>
    <ligand>
        <name>Mg(2+)</name>
        <dbReference type="ChEBI" id="CHEBI:18420"/>
        <label>1</label>
    </ligand>
</feature>
<feature type="short sequence motif" description="Nudix box" evidence="5">
    <location>
        <begin position="117"/>
        <end position="138"/>
    </location>
</feature>
<evidence type="ECO:0000256" key="2">
    <source>
        <dbReference type="ARBA" id="ARBA00011738"/>
    </source>
</evidence>
<evidence type="ECO:0000313" key="8">
    <source>
        <dbReference type="EMBL" id="MBB2958088.1"/>
    </source>
</evidence>
<feature type="binding site" evidence="4">
    <location>
        <position position="184"/>
    </location>
    <ligand>
        <name>Mg(2+)</name>
        <dbReference type="ChEBI" id="CHEBI:18420"/>
        <label>1</label>
    </ligand>
</feature>
<dbReference type="Gene3D" id="3.90.79.10">
    <property type="entry name" value="Nucleoside Triphosphate Pyrophosphohydrolase"/>
    <property type="match status" value="1"/>
</dbReference>
<evidence type="ECO:0000256" key="4">
    <source>
        <dbReference type="PIRSR" id="PIRSR604385-2"/>
    </source>
</evidence>
<evidence type="ECO:0000256" key="3">
    <source>
        <dbReference type="ARBA" id="ARBA00022801"/>
    </source>
</evidence>
<evidence type="ECO:0000256" key="5">
    <source>
        <dbReference type="PIRSR" id="PIRSR604385-3"/>
    </source>
</evidence>
<accession>A0A7W4UPB9</accession>
<feature type="region of interest" description="Disordered" evidence="6">
    <location>
        <begin position="1"/>
        <end position="29"/>
    </location>
</feature>
<gene>
    <name evidence="8" type="ORF">FHX72_002233</name>
</gene>
<feature type="compositionally biased region" description="Basic and acidic residues" evidence="6">
    <location>
        <begin position="15"/>
        <end position="29"/>
    </location>
</feature>
<dbReference type="GO" id="GO:0005829">
    <property type="term" value="C:cytosol"/>
    <property type="evidence" value="ECO:0007669"/>
    <property type="project" value="TreeGrafter"/>
</dbReference>
<dbReference type="PANTHER" id="PTHR11839:SF18">
    <property type="entry name" value="NUDIX HYDROLASE DOMAIN-CONTAINING PROTEIN"/>
    <property type="match status" value="1"/>
</dbReference>
<sequence length="237" mass="25938">MSHPLTHGHLGVDVPDSRGRTGLDQAGRELTRNPNVEVENVEVTSDGWHVLRRTTFRYRGRDGEWATQQRETYDRGNGATILLYDLDSRQILLGRQFRYPVYVNGHEDGMLLETAAGLLDGDSPEDAIRREAEEELGVVVGQVTPVFELYMSPGSVTESIHFFAAPWSAAAPITGGGGVEEEGEEIESVALDFDEALRMITTGEIQDAKTVLLLQWAALNLPWPAAEGQPGEGGTHA</sequence>
<dbReference type="GO" id="GO:0019693">
    <property type="term" value="P:ribose phosphate metabolic process"/>
    <property type="evidence" value="ECO:0007669"/>
    <property type="project" value="TreeGrafter"/>
</dbReference>
<dbReference type="Pfam" id="PF00293">
    <property type="entry name" value="NUDIX"/>
    <property type="match status" value="1"/>
</dbReference>
<keyword evidence="4" id="KW-0460">Magnesium</keyword>
<dbReference type="EMBL" id="JACHWJ010000003">
    <property type="protein sequence ID" value="MBB2958088.1"/>
    <property type="molecule type" value="Genomic_DNA"/>
</dbReference>
<dbReference type="PANTHER" id="PTHR11839">
    <property type="entry name" value="UDP/ADP-SUGAR PYROPHOSPHATASE"/>
    <property type="match status" value="1"/>
</dbReference>
<dbReference type="PROSITE" id="PS51462">
    <property type="entry name" value="NUDIX"/>
    <property type="match status" value="1"/>
</dbReference>
<dbReference type="SUPFAM" id="SSF55811">
    <property type="entry name" value="Nudix"/>
    <property type="match status" value="1"/>
</dbReference>
<feature type="binding site" evidence="4">
    <location>
        <position position="135"/>
    </location>
    <ligand>
        <name>Mg(2+)</name>
        <dbReference type="ChEBI" id="CHEBI:18420"/>
        <label>1</label>
    </ligand>
</feature>
<dbReference type="GO" id="GO:0016818">
    <property type="term" value="F:hydrolase activity, acting on acid anhydrides, in phosphorus-containing anhydrides"/>
    <property type="evidence" value="ECO:0007669"/>
    <property type="project" value="InterPro"/>
</dbReference>
<dbReference type="InterPro" id="IPR000086">
    <property type="entry name" value="NUDIX_hydrolase_dom"/>
</dbReference>
<dbReference type="NCBIfam" id="TIGR00052">
    <property type="entry name" value="nudix-type nucleoside diphosphatase, YffH/AdpP family"/>
    <property type="match status" value="1"/>
</dbReference>
<keyword evidence="4" id="KW-0479">Metal-binding</keyword>
<protein>
    <submittedName>
        <fullName evidence="8">Nudix-type nucleoside diphosphatase (YffH/AdpP family)</fullName>
    </submittedName>
</protein>
<dbReference type="RefSeq" id="WP_183625009.1">
    <property type="nucleotide sequence ID" value="NZ_JACHWJ010000003.1"/>
</dbReference>
<comment type="caution">
    <text evidence="8">The sequence shown here is derived from an EMBL/GenBank/DDBJ whole genome shotgun (WGS) entry which is preliminary data.</text>
</comment>
<organism evidence="8 9">
    <name type="scientific">Pseudoclavibacter helvolus</name>
    <dbReference type="NCBI Taxonomy" id="255205"/>
    <lineage>
        <taxon>Bacteria</taxon>
        <taxon>Bacillati</taxon>
        <taxon>Actinomycetota</taxon>
        <taxon>Actinomycetes</taxon>
        <taxon>Micrococcales</taxon>
        <taxon>Microbacteriaceae</taxon>
        <taxon>Pseudoclavibacter</taxon>
    </lineage>
</organism>
<comment type="subunit">
    <text evidence="2">Homodimer.</text>
</comment>
<comment type="cofactor">
    <cofactor evidence="1 4">
        <name>Mg(2+)</name>
        <dbReference type="ChEBI" id="CHEBI:18420"/>
    </cofactor>
</comment>
<dbReference type="GO" id="GO:0006753">
    <property type="term" value="P:nucleoside phosphate metabolic process"/>
    <property type="evidence" value="ECO:0007669"/>
    <property type="project" value="TreeGrafter"/>
</dbReference>
<evidence type="ECO:0000259" key="7">
    <source>
        <dbReference type="PROSITE" id="PS51462"/>
    </source>
</evidence>
<dbReference type="Proteomes" id="UP000545286">
    <property type="component" value="Unassembled WGS sequence"/>
</dbReference>
<name>A0A7W4UPB9_9MICO</name>
<reference evidence="8 9" key="1">
    <citation type="submission" date="2020-08" db="EMBL/GenBank/DDBJ databases">
        <title>Sequencing the genomes of 1000 actinobacteria strains.</title>
        <authorList>
            <person name="Klenk H.-P."/>
        </authorList>
    </citation>
    <scope>NUCLEOTIDE SEQUENCE [LARGE SCALE GENOMIC DNA]</scope>
    <source>
        <strain evidence="8 9">DSM 20419</strain>
    </source>
</reference>
<evidence type="ECO:0000313" key="9">
    <source>
        <dbReference type="Proteomes" id="UP000545286"/>
    </source>
</evidence>
<dbReference type="CDD" id="cd24157">
    <property type="entry name" value="NUDIX_GDPMK"/>
    <property type="match status" value="1"/>
</dbReference>
<keyword evidence="9" id="KW-1185">Reference proteome</keyword>
<dbReference type="InterPro" id="IPR004385">
    <property type="entry name" value="NDP_pyrophosphatase"/>
</dbReference>